<evidence type="ECO:0000256" key="1">
    <source>
        <dbReference type="ARBA" id="ARBA00002550"/>
    </source>
</evidence>
<accession>A0A8S1C292</accession>
<dbReference type="OrthoDB" id="29013at2759"/>
<proteinExistence type="inferred from homology"/>
<dbReference type="Pfam" id="PF14559">
    <property type="entry name" value="TPR_19"/>
    <property type="match status" value="1"/>
</dbReference>
<dbReference type="GO" id="GO:0046854">
    <property type="term" value="P:phosphatidylinositol phosphate biosynthetic process"/>
    <property type="evidence" value="ECO:0007669"/>
    <property type="project" value="TreeGrafter"/>
</dbReference>
<keyword evidence="3" id="KW-0802">TPR repeat</keyword>
<dbReference type="GO" id="GO:0005886">
    <property type="term" value="C:plasma membrane"/>
    <property type="evidence" value="ECO:0007669"/>
    <property type="project" value="TreeGrafter"/>
</dbReference>
<dbReference type="Pfam" id="PF19440">
    <property type="entry name" value="TTC7_N"/>
    <property type="match status" value="2"/>
</dbReference>
<feature type="domain" description="Tetratricopeptide repeat protein 7 N-terminal" evidence="5">
    <location>
        <begin position="19"/>
        <end position="221"/>
    </location>
</feature>
<feature type="compositionally biased region" description="Polar residues" evidence="4">
    <location>
        <begin position="1"/>
        <end position="12"/>
    </location>
</feature>
<feature type="domain" description="Tetratricopeptide repeat protein 7 N-terminal" evidence="5">
    <location>
        <begin position="281"/>
        <end position="414"/>
    </location>
</feature>
<dbReference type="AlphaFoldDB" id="A0A8S1C292"/>
<dbReference type="InterPro" id="IPR019734">
    <property type="entry name" value="TPR_rpt"/>
</dbReference>
<comment type="caution">
    <text evidence="6">The sequence shown here is derived from an EMBL/GenBank/DDBJ whole genome shotgun (WGS) entry which is preliminary data.</text>
</comment>
<dbReference type="PANTHER" id="PTHR23083:SF464">
    <property type="entry name" value="TETRATRICOPEPTIDE REPEAT DOMAIN 7, ISOFORM A"/>
    <property type="match status" value="1"/>
</dbReference>
<feature type="compositionally biased region" description="Basic and acidic residues" evidence="4">
    <location>
        <begin position="654"/>
        <end position="669"/>
    </location>
</feature>
<dbReference type="SMART" id="SM00028">
    <property type="entry name" value="TPR"/>
    <property type="match status" value="7"/>
</dbReference>
<dbReference type="SUPFAM" id="SSF48452">
    <property type="entry name" value="TPR-like"/>
    <property type="match status" value="2"/>
</dbReference>
<dbReference type="PANTHER" id="PTHR23083">
    <property type="entry name" value="TETRATRICOPEPTIDE REPEAT PROTEIN, TPR"/>
    <property type="match status" value="1"/>
</dbReference>
<comment type="similarity">
    <text evidence="2">Belongs to the YPP1 family.</text>
</comment>
<sequence length="861" mass="96019">MGNITRPVSTKTKGMANRAKTTARLESDIQVARDESNWRRVIDLAEQLRTRSPHLDILAAFLIGEGKLESYLLDNPPVEASHQKAKMGLNDAKKYLVKAAGGEDGNSTESQKAAVSLDAYLLLGKLSYACGNYEETLENFRKADLENLAEKTLPCRSVRIVAESFAIRGICLEKNLSTRHPKFKQSDAQEKIDKCMKVATDLTFLYLQELDEKNATSLNSNTGTLTAGGSIPGSYSPQPPSPGKLLGAEGWRDTGLILHQLLVRNQTSNIPSPNKALQPGQVQKLRYLLGAEESNGTQGIRLSLAKQLADLLLRGYVNGPLYQGIEGSKKKKDGAWKPKKYYSMNMFVPNNEHEETILLLLISEAMAVRNAVLSQSPEFKEQRLKAFETACNTYNLLIVCLARWGQTKLFHECLERGAIKFSFDEPHTWHQYALSLISIGEHVQAMRVMEEHYRLNPHAAAPCLLAARTCYVHLKDYELGIKWSQRACDGKEGSPYAVLSARSYMMLGIGYHLQALYGLDHSNRTKSSSLALEMLQKAQSMGPGDHLIHHYLALVYAHNRRLPEAISNIKQALNLRSDHAPSLHLLCLLLTAQKQYQEAMNLVNLSLEEWPDSMELMYLKSQLELHLNGPETAKLTASKMLMLWKKLYEDHASSGDDTAQSERRSESRSLFHLSENGSNTHSRVMNGGGPMSVSSVSSLPRKQIKGQHWDWLAKVWLLMAELCLHSKQREQALKCIEEAVQIHSTTPEVLTARGLISEMDGNYSEAKNCFEGAMSLDPNNLRALQQLAKAYLGLGKNKMAEFVLWKAAKLHPQEYETWYLLGMALELLGDHIASADCMVVALDVENSSPLVPFSSVGLAFE</sequence>
<evidence type="ECO:0000259" key="5">
    <source>
        <dbReference type="Pfam" id="PF19440"/>
    </source>
</evidence>
<feature type="region of interest" description="Disordered" evidence="4">
    <location>
        <begin position="1"/>
        <end position="21"/>
    </location>
</feature>
<dbReference type="InterPro" id="IPR051722">
    <property type="entry name" value="Endocytosis_PI4K-reg_protein"/>
</dbReference>
<evidence type="ECO:0000256" key="4">
    <source>
        <dbReference type="SAM" id="MobiDB-lite"/>
    </source>
</evidence>
<comment type="function">
    <text evidence="1">Involved in endocytosis.</text>
</comment>
<gene>
    <name evidence="6" type="ORF">CLODIP_2_CD14870</name>
</gene>
<dbReference type="GO" id="GO:0072659">
    <property type="term" value="P:protein localization to plasma membrane"/>
    <property type="evidence" value="ECO:0007669"/>
    <property type="project" value="TreeGrafter"/>
</dbReference>
<organism evidence="6 7">
    <name type="scientific">Cloeon dipterum</name>
    <dbReference type="NCBI Taxonomy" id="197152"/>
    <lineage>
        <taxon>Eukaryota</taxon>
        <taxon>Metazoa</taxon>
        <taxon>Ecdysozoa</taxon>
        <taxon>Arthropoda</taxon>
        <taxon>Hexapoda</taxon>
        <taxon>Insecta</taxon>
        <taxon>Pterygota</taxon>
        <taxon>Palaeoptera</taxon>
        <taxon>Ephemeroptera</taxon>
        <taxon>Pisciforma</taxon>
        <taxon>Baetidae</taxon>
        <taxon>Cloeon</taxon>
    </lineage>
</organism>
<name>A0A8S1C292_9INSE</name>
<dbReference type="InterPro" id="IPR045819">
    <property type="entry name" value="TTC7_N"/>
</dbReference>
<evidence type="ECO:0000256" key="2">
    <source>
        <dbReference type="ARBA" id="ARBA00038251"/>
    </source>
</evidence>
<protein>
    <recommendedName>
        <fullName evidence="5">Tetratricopeptide repeat protein 7 N-terminal domain-containing protein</fullName>
    </recommendedName>
</protein>
<dbReference type="PROSITE" id="PS50005">
    <property type="entry name" value="TPR"/>
    <property type="match status" value="1"/>
</dbReference>
<evidence type="ECO:0000313" key="7">
    <source>
        <dbReference type="Proteomes" id="UP000494165"/>
    </source>
</evidence>
<feature type="repeat" description="TPR" evidence="3">
    <location>
        <begin position="747"/>
        <end position="780"/>
    </location>
</feature>
<feature type="region of interest" description="Disordered" evidence="4">
    <location>
        <begin position="654"/>
        <end position="697"/>
    </location>
</feature>
<evidence type="ECO:0000256" key="3">
    <source>
        <dbReference type="PROSITE-ProRule" id="PRU00339"/>
    </source>
</evidence>
<evidence type="ECO:0000313" key="6">
    <source>
        <dbReference type="EMBL" id="CAB3363192.1"/>
    </source>
</evidence>
<dbReference type="EMBL" id="CADEPI010000011">
    <property type="protein sequence ID" value="CAB3363192.1"/>
    <property type="molecule type" value="Genomic_DNA"/>
</dbReference>
<dbReference type="Proteomes" id="UP000494165">
    <property type="component" value="Unassembled WGS sequence"/>
</dbReference>
<dbReference type="InterPro" id="IPR011990">
    <property type="entry name" value="TPR-like_helical_dom_sf"/>
</dbReference>
<dbReference type="Gene3D" id="1.25.40.10">
    <property type="entry name" value="Tetratricopeptide repeat domain"/>
    <property type="match status" value="2"/>
</dbReference>
<reference evidence="6 7" key="1">
    <citation type="submission" date="2020-04" db="EMBL/GenBank/DDBJ databases">
        <authorList>
            <person name="Alioto T."/>
            <person name="Alioto T."/>
            <person name="Gomez Garrido J."/>
        </authorList>
    </citation>
    <scope>NUCLEOTIDE SEQUENCE [LARGE SCALE GENOMIC DNA]</scope>
</reference>
<keyword evidence="7" id="KW-1185">Reference proteome</keyword>